<keyword evidence="4" id="KW-0560">Oxidoreductase</keyword>
<gene>
    <name evidence="8" type="ORF">METZ01_LOCUS225883</name>
</gene>
<evidence type="ECO:0000256" key="4">
    <source>
        <dbReference type="ARBA" id="ARBA00023002"/>
    </source>
</evidence>
<comment type="similarity">
    <text evidence="2">Belongs to the biopterin-dependent aromatic amino acid hydroxylase family.</text>
</comment>
<evidence type="ECO:0000256" key="2">
    <source>
        <dbReference type="ARBA" id="ARBA00009712"/>
    </source>
</evidence>
<dbReference type="GO" id="GO:0009072">
    <property type="term" value="P:aromatic amino acid metabolic process"/>
    <property type="evidence" value="ECO:0007669"/>
    <property type="project" value="InterPro"/>
</dbReference>
<evidence type="ECO:0000256" key="3">
    <source>
        <dbReference type="ARBA" id="ARBA00022723"/>
    </source>
</evidence>
<dbReference type="InterPro" id="IPR036329">
    <property type="entry name" value="Aro-AA_hydroxylase_C_sf"/>
</dbReference>
<dbReference type="GO" id="GO:0016714">
    <property type="term" value="F:oxidoreductase activity, acting on paired donors, with incorporation or reduction of molecular oxygen, reduced pteridine as one donor, and incorporation of one atom of oxygen"/>
    <property type="evidence" value="ECO:0007669"/>
    <property type="project" value="InterPro"/>
</dbReference>
<sequence length="213" mass="25166">MVIDNEKYDYLFSNLRPHAIEGIYIFGKNDQYLINQDYSSITNLENQIWSDLYIKLELVLDQYSSKEYLLGIKSLPIPRDRFPDFNAISPIIENSTGWSLLPVAGFLDEELFFEVNANKKFPVTDIIRKSPRFDKKYHEREIKNEEGYTPEPDIFHDIQAHVPFLMNKEFAEFLADVGRLGHEIIIDKRKLGPELVAHNLKRLQNFAWWTYEF</sequence>
<keyword evidence="5" id="KW-0408">Iron</keyword>
<reference evidence="8" key="1">
    <citation type="submission" date="2018-05" db="EMBL/GenBank/DDBJ databases">
        <authorList>
            <person name="Lanie J.A."/>
            <person name="Ng W.-L."/>
            <person name="Kazmierczak K.M."/>
            <person name="Andrzejewski T.M."/>
            <person name="Davidsen T.M."/>
            <person name="Wayne K.J."/>
            <person name="Tettelin H."/>
            <person name="Glass J.I."/>
            <person name="Rusch D."/>
            <person name="Podicherti R."/>
            <person name="Tsui H.-C.T."/>
            <person name="Winkler M.E."/>
        </authorList>
    </citation>
    <scope>NUCLEOTIDE SEQUENCE</scope>
</reference>
<feature type="non-terminal residue" evidence="8">
    <location>
        <position position="213"/>
    </location>
</feature>
<evidence type="ECO:0000313" key="8">
    <source>
        <dbReference type="EMBL" id="SVB73029.1"/>
    </source>
</evidence>
<dbReference type="PANTHER" id="PTHR11473:SF24">
    <property type="entry name" value="PHENYLALANINE-4-HYDROXYLASE"/>
    <property type="match status" value="1"/>
</dbReference>
<dbReference type="Gene3D" id="1.10.800.10">
    <property type="entry name" value="Aromatic amino acid hydroxylase"/>
    <property type="match status" value="1"/>
</dbReference>
<keyword evidence="3" id="KW-0479">Metal-binding</keyword>
<dbReference type="GO" id="GO:0005506">
    <property type="term" value="F:iron ion binding"/>
    <property type="evidence" value="ECO:0007669"/>
    <property type="project" value="InterPro"/>
</dbReference>
<evidence type="ECO:0000256" key="6">
    <source>
        <dbReference type="ARBA" id="ARBA00023033"/>
    </source>
</evidence>
<accession>A0A382GDN0</accession>
<dbReference type="AlphaFoldDB" id="A0A382GDN0"/>
<evidence type="ECO:0000256" key="5">
    <source>
        <dbReference type="ARBA" id="ARBA00023004"/>
    </source>
</evidence>
<dbReference type="InterPro" id="IPR019774">
    <property type="entry name" value="Aromatic-AA_hydroxylase_C"/>
</dbReference>
<proteinExistence type="inferred from homology"/>
<dbReference type="InterPro" id="IPR036951">
    <property type="entry name" value="ArAA_hydroxylase_sf"/>
</dbReference>
<name>A0A382GDN0_9ZZZZ</name>
<dbReference type="Pfam" id="PF00351">
    <property type="entry name" value="Biopterin_H"/>
    <property type="match status" value="1"/>
</dbReference>
<dbReference type="InterPro" id="IPR001273">
    <property type="entry name" value="ArAA_hydroxylase"/>
</dbReference>
<organism evidence="8">
    <name type="scientific">marine metagenome</name>
    <dbReference type="NCBI Taxonomy" id="408172"/>
    <lineage>
        <taxon>unclassified sequences</taxon>
        <taxon>metagenomes</taxon>
        <taxon>ecological metagenomes</taxon>
    </lineage>
</organism>
<dbReference type="SUPFAM" id="SSF56534">
    <property type="entry name" value="Aromatic aminoacid monoxygenases, catalytic and oligomerization domains"/>
    <property type="match status" value="1"/>
</dbReference>
<evidence type="ECO:0000256" key="1">
    <source>
        <dbReference type="ARBA" id="ARBA00001954"/>
    </source>
</evidence>
<dbReference type="PANTHER" id="PTHR11473">
    <property type="entry name" value="AROMATIC AMINO ACID HYDROXYLASE"/>
    <property type="match status" value="1"/>
</dbReference>
<dbReference type="PROSITE" id="PS51410">
    <property type="entry name" value="BH4_AAA_HYDROXYL_2"/>
    <property type="match status" value="1"/>
</dbReference>
<feature type="domain" description="Biopterin-dependent aromatic amino acid hydroxylase family profile" evidence="7">
    <location>
        <begin position="1"/>
        <end position="213"/>
    </location>
</feature>
<evidence type="ECO:0000259" key="7">
    <source>
        <dbReference type="PROSITE" id="PS51410"/>
    </source>
</evidence>
<keyword evidence="6" id="KW-0503">Monooxygenase</keyword>
<dbReference type="EMBL" id="UINC01054840">
    <property type="protein sequence ID" value="SVB73029.1"/>
    <property type="molecule type" value="Genomic_DNA"/>
</dbReference>
<protein>
    <recommendedName>
        <fullName evidence="7">Biopterin-dependent aromatic amino acid hydroxylase family profile domain-containing protein</fullName>
    </recommendedName>
</protein>
<comment type="cofactor">
    <cofactor evidence="1">
        <name>Fe(2+)</name>
        <dbReference type="ChEBI" id="CHEBI:29033"/>
    </cofactor>
</comment>